<dbReference type="InterPro" id="IPR043502">
    <property type="entry name" value="DNA/RNA_pol_sf"/>
</dbReference>
<keyword evidence="5" id="KW-0548">Nucleotidyltransferase</keyword>
<evidence type="ECO:0000313" key="5">
    <source>
        <dbReference type="EMBL" id="PIO70475.1"/>
    </source>
</evidence>
<gene>
    <name evidence="5" type="ORF">TELCIR_07671</name>
</gene>
<accession>A0A2G9UJQ0</accession>
<sequence length="687" mass="77331">MKCLVWICGLSSSEDADIRARALRKMEDNPQTTLKELSAEIQQFLNIRQDAALPERSASSHINAVDSQSRKQEPPPSPCFRCGAHHWSKDCPFLNKTCHDCGNSGHKRGFCKNFKTKKKQKPKRIVDAASTSRINRPVQINGKAIRMRLDTGADKARPVPYAAVQKISTEIDRLVSTRVLTPIDHSKWAAPIVAVQKKNGSVRLCADYSTGLNDALEQHQHPLPTPDDIFTKLNGGRYFSQLDLAEAYLQLEVDDDSKQLLAISTHQGLYRFDRLPFGVKPAPGIFQQCIDALIAGIDGTAAYLDDILRIQDYGFRVRLEKCSFLQTQIKYLGFVINAQGRRPDPDTVKAIQKMPAPKDFSQLRAFLGLINFYGNFVKDLHNLRAPLEALTKEDAVYTWTPECQSSFDKIKTILNSDLLLTHYDPNLPIIVAADASNCGIGATLSHRFPNGSEKVVYHASRCLTPAQKNYSQIEKEALDLIFAVQKFHRFVHGRHFTLKTDHKPLVAIFGNRKGIPVYSANRLQRWATMLLNYDFAIEYVNTKDFGQVDALSRLIASHSSAPEDYVIANVDVDVTAEFIENCRQLPVSTETIRTATKDDPVIKKVIDYTKSGKWPEIVRSSPFWHYYNRRDTLTTVEDCLLTASRAYSIVTNPARSASEELGRSFKRVRQDASFRHSSTIDRKKGSG</sequence>
<evidence type="ECO:0000256" key="1">
    <source>
        <dbReference type="ARBA" id="ARBA00012493"/>
    </source>
</evidence>
<dbReference type="InterPro" id="IPR050951">
    <property type="entry name" value="Retrovirus_Pol_polyprotein"/>
</dbReference>
<dbReference type="InterPro" id="IPR041577">
    <property type="entry name" value="RT_RNaseH_2"/>
</dbReference>
<protein>
    <recommendedName>
        <fullName evidence="1">RNA-directed DNA polymerase</fullName>
        <ecNumber evidence="1">2.7.7.49</ecNumber>
    </recommendedName>
</protein>
<dbReference type="InterPro" id="IPR043128">
    <property type="entry name" value="Rev_trsase/Diguanyl_cyclase"/>
</dbReference>
<dbReference type="AlphaFoldDB" id="A0A2G9UJQ0"/>
<dbReference type="EC" id="2.7.7.49" evidence="1"/>
<dbReference type="PANTHER" id="PTHR37984">
    <property type="entry name" value="PROTEIN CBG26694"/>
    <property type="match status" value="1"/>
</dbReference>
<name>A0A2G9UJQ0_TELCI</name>
<dbReference type="EMBL" id="KZ346258">
    <property type="protein sequence ID" value="PIO70475.1"/>
    <property type="molecule type" value="Genomic_DNA"/>
</dbReference>
<dbReference type="Gene3D" id="4.10.60.10">
    <property type="entry name" value="Zinc finger, CCHC-type"/>
    <property type="match status" value="1"/>
</dbReference>
<dbReference type="Gene3D" id="3.10.10.10">
    <property type="entry name" value="HIV Type 1 Reverse Transcriptase, subunit A, domain 1"/>
    <property type="match status" value="1"/>
</dbReference>
<dbReference type="CDD" id="cd09274">
    <property type="entry name" value="RNase_HI_RT_Ty3"/>
    <property type="match status" value="1"/>
</dbReference>
<dbReference type="GO" id="GO:0003964">
    <property type="term" value="F:RNA-directed DNA polymerase activity"/>
    <property type="evidence" value="ECO:0007669"/>
    <property type="project" value="UniProtKB-KW"/>
</dbReference>
<keyword evidence="5" id="KW-0695">RNA-directed DNA polymerase</keyword>
<reference evidence="5 6" key="1">
    <citation type="submission" date="2015-09" db="EMBL/GenBank/DDBJ databases">
        <title>Draft genome of the parasitic nematode Teladorsagia circumcincta isolate WARC Sus (inbred).</title>
        <authorList>
            <person name="Mitreva M."/>
        </authorList>
    </citation>
    <scope>NUCLEOTIDE SEQUENCE [LARGE SCALE GENOMIC DNA]</scope>
    <source>
        <strain evidence="5 6">S</strain>
    </source>
</reference>
<keyword evidence="2" id="KW-0511">Multifunctional enzyme</keyword>
<dbReference type="SUPFAM" id="SSF56672">
    <property type="entry name" value="DNA/RNA polymerases"/>
    <property type="match status" value="1"/>
</dbReference>
<evidence type="ECO:0000313" key="6">
    <source>
        <dbReference type="Proteomes" id="UP000230423"/>
    </source>
</evidence>
<evidence type="ECO:0000256" key="3">
    <source>
        <dbReference type="SAM" id="MobiDB-lite"/>
    </source>
</evidence>
<evidence type="ECO:0000256" key="2">
    <source>
        <dbReference type="ARBA" id="ARBA00023268"/>
    </source>
</evidence>
<keyword evidence="6" id="KW-1185">Reference proteome</keyword>
<organism evidence="5 6">
    <name type="scientific">Teladorsagia circumcincta</name>
    <name type="common">Brown stomach worm</name>
    <name type="synonym">Ostertagia circumcincta</name>
    <dbReference type="NCBI Taxonomy" id="45464"/>
    <lineage>
        <taxon>Eukaryota</taxon>
        <taxon>Metazoa</taxon>
        <taxon>Ecdysozoa</taxon>
        <taxon>Nematoda</taxon>
        <taxon>Chromadorea</taxon>
        <taxon>Rhabditida</taxon>
        <taxon>Rhabditina</taxon>
        <taxon>Rhabditomorpha</taxon>
        <taxon>Strongyloidea</taxon>
        <taxon>Trichostrongylidae</taxon>
        <taxon>Teladorsagia</taxon>
    </lineage>
</organism>
<evidence type="ECO:0000259" key="4">
    <source>
        <dbReference type="PROSITE" id="PS50878"/>
    </source>
</evidence>
<dbReference type="CDD" id="cd01647">
    <property type="entry name" value="RT_LTR"/>
    <property type="match status" value="1"/>
</dbReference>
<feature type="domain" description="Reverse transcriptase" evidence="4">
    <location>
        <begin position="176"/>
        <end position="371"/>
    </location>
</feature>
<dbReference type="PANTHER" id="PTHR37984:SF5">
    <property type="entry name" value="PROTEIN NYNRIN-LIKE"/>
    <property type="match status" value="1"/>
</dbReference>
<feature type="compositionally biased region" description="Polar residues" evidence="3">
    <location>
        <begin position="57"/>
        <end position="67"/>
    </location>
</feature>
<dbReference type="OrthoDB" id="5829234at2759"/>
<dbReference type="PROSITE" id="PS50878">
    <property type="entry name" value="RT_POL"/>
    <property type="match status" value="1"/>
</dbReference>
<feature type="region of interest" description="Disordered" evidence="3">
    <location>
        <begin position="56"/>
        <end position="77"/>
    </location>
</feature>
<dbReference type="InterPro" id="IPR000477">
    <property type="entry name" value="RT_dom"/>
</dbReference>
<dbReference type="Pfam" id="PF17919">
    <property type="entry name" value="RT_RNaseH_2"/>
    <property type="match status" value="1"/>
</dbReference>
<proteinExistence type="predicted"/>
<dbReference type="Pfam" id="PF00078">
    <property type="entry name" value="RVT_1"/>
    <property type="match status" value="1"/>
</dbReference>
<dbReference type="FunFam" id="3.30.70.270:FF:000020">
    <property type="entry name" value="Transposon Tf2-6 polyprotein-like Protein"/>
    <property type="match status" value="1"/>
</dbReference>
<dbReference type="Proteomes" id="UP000230423">
    <property type="component" value="Unassembled WGS sequence"/>
</dbReference>
<keyword evidence="5" id="KW-0808">Transferase</keyword>
<dbReference type="Gene3D" id="3.30.70.270">
    <property type="match status" value="2"/>
</dbReference>